<dbReference type="Pfam" id="PF12780">
    <property type="entry name" value="AAA_8"/>
    <property type="match status" value="1"/>
</dbReference>
<evidence type="ECO:0000256" key="13">
    <source>
        <dbReference type="SAM" id="Coils"/>
    </source>
</evidence>
<dbReference type="InterPro" id="IPR027417">
    <property type="entry name" value="P-loop_NTPase"/>
</dbReference>
<feature type="coiled-coil region" evidence="13">
    <location>
        <begin position="596"/>
        <end position="668"/>
    </location>
</feature>
<accession>A0A814IIQ3</accession>
<dbReference type="Gene3D" id="6.10.140.1060">
    <property type="match status" value="1"/>
</dbReference>
<dbReference type="GO" id="GO:0005524">
    <property type="term" value="F:ATP binding"/>
    <property type="evidence" value="ECO:0007669"/>
    <property type="project" value="UniProtKB-KW"/>
</dbReference>
<dbReference type="OrthoDB" id="447173at2759"/>
<dbReference type="Gene3D" id="3.40.50.300">
    <property type="entry name" value="P-loop containing nucleotide triphosphate hydrolases"/>
    <property type="match status" value="2"/>
</dbReference>
<keyword evidence="18" id="KW-1185">Reference proteome</keyword>
<dbReference type="GO" id="GO:0030286">
    <property type="term" value="C:dynein complex"/>
    <property type="evidence" value="ECO:0007669"/>
    <property type="project" value="UniProtKB-KW"/>
</dbReference>
<comment type="caution">
    <text evidence="17">The sequence shown here is derived from an EMBL/GenBank/DDBJ whole genome shotgun (WGS) entry which is preliminary data.</text>
</comment>
<comment type="similarity">
    <text evidence="2">Belongs to the dynein heavy chain family.</text>
</comment>
<evidence type="ECO:0000259" key="15">
    <source>
        <dbReference type="Pfam" id="PF12780"/>
    </source>
</evidence>
<feature type="domain" description="Dynein heavy chain AAA module D4" evidence="15">
    <location>
        <begin position="96"/>
        <end position="357"/>
    </location>
</feature>
<keyword evidence="7" id="KW-0243">Dynein</keyword>
<evidence type="ECO:0000256" key="9">
    <source>
        <dbReference type="ARBA" id="ARBA00023069"/>
    </source>
</evidence>
<dbReference type="PANTHER" id="PTHR22878">
    <property type="entry name" value="DYNEIN HEAVY CHAIN 6, AXONEMAL-LIKE-RELATED"/>
    <property type="match status" value="1"/>
</dbReference>
<name>A0A814IIQ3_9BILA</name>
<evidence type="ECO:0000256" key="11">
    <source>
        <dbReference type="ARBA" id="ARBA00023212"/>
    </source>
</evidence>
<feature type="domain" description="Dynein heavy chain coiled coil stalk" evidence="14">
    <location>
        <begin position="372"/>
        <end position="714"/>
    </location>
</feature>
<keyword evidence="10" id="KW-0505">Motor protein</keyword>
<dbReference type="FunFam" id="3.40.50.300:FF:002141">
    <property type="entry name" value="Dynein heavy chain"/>
    <property type="match status" value="1"/>
</dbReference>
<sequence>MVNSSYHRSTESIEKVFKETVENIFKDTQIITNLKAQQKKENLFNDLILNHLYFGDYVQNDPENEKMYNEIKDMKILKNTLESYLNEYNSANNIRMDLVVFNYLIQHISRINRILKLQSNGHALLIGVGGTGRTSATKLACFISNIEVFQIDVTNKYTLSNWRNDLKILLRRAGESKSKIAFYLTDNQLKDHVFLEDINMILNSGDLPSLFDQEEKIDIIEKMRSFLLNQSENTNLTPTYLYSKFIDRIKANLHIILAFSPIGENFRNNLRMFPALINCCSIDWFSEWPDEALELVALKYLDDLDVNEEIKEQIVQVYKIFHQESINLSIKYYDEMQRRVYIIPTSYLEAIKTFKNLLDSKRKDVQTRRDRYVIGLDKLEQAEKQVNLIQKELTELQPVMLAKKSETDELIKVIEKEALEVDVIKKNVQADKESVNLATNEAQAIKDDCEEQLKMALPLLNEAVDALDTLNPQDIASMKTMQNPPSGVRLVMEAMCIMKGIKPEQRRDDNGRLGDDYWPAAKRMLGDLKFLHELKEFDKNNIPLSIIEKIQTQYLTNPGFNPQLIKNVSSACEGLCKWIIAIVSYDKIYKIVAPKRENLKQAEQALNEKKAALDIKKSELDKIVNKLEKLNDNLSIKQCEQKELHSKIEITKQKLARSEKLIKGLSSEKLRWTDQVQDLTVLANNIIGDVLLSSAVIGYLGAFTSDYRQICVSKWTKFLRQKFIPVSKTFSLINTLGDPVKIREWKLHGLPVDNFSIENAIISFNANRWPLMIDPQNQANKWIHNMEKINKLETIKQNDRNFQRIIENCVQFGRPLLIEDIREEIDSQLEPVLLKLTFKHNSVDCIRLSDTIVEYSKDFRLYLTTRLRNPVYTPETSVKVKLINFVITQTGLEDQLLGIVTSKEKPQLEIIKNELIIQSAENKLQAKKIEDKILHVLSASQGDLLEDEKAVDILSSSKKLAQEIEEKQIKADETEQEIDKTRNLYKKVALHSSILFFTITDLVNIDHMYQFSLNWFIKLYKSVS</sequence>
<protein>
    <submittedName>
        <fullName evidence="17">Uncharacterized protein</fullName>
    </submittedName>
</protein>
<dbReference type="Pfam" id="PF12777">
    <property type="entry name" value="MT"/>
    <property type="match status" value="1"/>
</dbReference>
<evidence type="ECO:0000313" key="17">
    <source>
        <dbReference type="EMBL" id="CAF1022140.1"/>
    </source>
</evidence>
<dbReference type="GO" id="GO:0045505">
    <property type="term" value="F:dynein intermediate chain binding"/>
    <property type="evidence" value="ECO:0007669"/>
    <property type="project" value="InterPro"/>
</dbReference>
<dbReference type="GO" id="GO:0007018">
    <property type="term" value="P:microtubule-based movement"/>
    <property type="evidence" value="ECO:0007669"/>
    <property type="project" value="InterPro"/>
</dbReference>
<dbReference type="InterPro" id="IPR026983">
    <property type="entry name" value="DHC"/>
</dbReference>
<dbReference type="Proteomes" id="UP000663879">
    <property type="component" value="Unassembled WGS sequence"/>
</dbReference>
<dbReference type="GO" id="GO:0005874">
    <property type="term" value="C:microtubule"/>
    <property type="evidence" value="ECO:0007669"/>
    <property type="project" value="UniProtKB-KW"/>
</dbReference>
<evidence type="ECO:0000256" key="1">
    <source>
        <dbReference type="ARBA" id="ARBA00004430"/>
    </source>
</evidence>
<evidence type="ECO:0000256" key="8">
    <source>
        <dbReference type="ARBA" id="ARBA00023054"/>
    </source>
</evidence>
<reference evidence="17" key="1">
    <citation type="submission" date="2021-02" db="EMBL/GenBank/DDBJ databases">
        <authorList>
            <person name="Nowell W R."/>
        </authorList>
    </citation>
    <scope>NUCLEOTIDE SEQUENCE</scope>
    <source>
        <strain evidence="17">Ploen Becks lab</strain>
    </source>
</reference>
<dbReference type="Pfam" id="PF12781">
    <property type="entry name" value="AAA_9"/>
    <property type="match status" value="1"/>
</dbReference>
<dbReference type="InterPro" id="IPR024317">
    <property type="entry name" value="Dynein_heavy_chain_D4_dom"/>
</dbReference>
<evidence type="ECO:0000256" key="5">
    <source>
        <dbReference type="ARBA" id="ARBA00022741"/>
    </source>
</evidence>
<evidence type="ECO:0000259" key="16">
    <source>
        <dbReference type="Pfam" id="PF12781"/>
    </source>
</evidence>
<dbReference type="GO" id="GO:0051959">
    <property type="term" value="F:dynein light intermediate chain binding"/>
    <property type="evidence" value="ECO:0007669"/>
    <property type="project" value="InterPro"/>
</dbReference>
<dbReference type="AlphaFoldDB" id="A0A814IIQ3"/>
<keyword evidence="9" id="KW-0969">Cilium</keyword>
<dbReference type="FunFam" id="3.40.50.300:FF:001145">
    <property type="entry name" value="Putative dynein heavy chain"/>
    <property type="match status" value="1"/>
</dbReference>
<dbReference type="PANTHER" id="PTHR22878:SF72">
    <property type="entry name" value="DYNEIN HEAVY CHAIN 3, AXONEMAL"/>
    <property type="match status" value="1"/>
</dbReference>
<gene>
    <name evidence="17" type="ORF">OXX778_LOCUS17433</name>
</gene>
<dbReference type="InterPro" id="IPR024743">
    <property type="entry name" value="Dynein_HC_stalk"/>
</dbReference>
<keyword evidence="6" id="KW-0067">ATP-binding</keyword>
<dbReference type="Gene3D" id="1.20.920.20">
    <property type="match status" value="1"/>
</dbReference>
<organism evidence="17 18">
    <name type="scientific">Brachionus calyciflorus</name>
    <dbReference type="NCBI Taxonomy" id="104777"/>
    <lineage>
        <taxon>Eukaryota</taxon>
        <taxon>Metazoa</taxon>
        <taxon>Spiralia</taxon>
        <taxon>Gnathifera</taxon>
        <taxon>Rotifera</taxon>
        <taxon>Eurotatoria</taxon>
        <taxon>Monogononta</taxon>
        <taxon>Pseudotrocha</taxon>
        <taxon>Ploima</taxon>
        <taxon>Brachionidae</taxon>
        <taxon>Brachionus</taxon>
    </lineage>
</organism>
<evidence type="ECO:0000313" key="18">
    <source>
        <dbReference type="Proteomes" id="UP000663879"/>
    </source>
</evidence>
<dbReference type="SUPFAM" id="SSF52540">
    <property type="entry name" value="P-loop containing nucleoside triphosphate hydrolases"/>
    <property type="match status" value="1"/>
</dbReference>
<feature type="coiled-coil region" evidence="13">
    <location>
        <begin position="957"/>
        <end position="984"/>
    </location>
</feature>
<dbReference type="FunFam" id="1.20.920.20:FF:000006">
    <property type="entry name" value="Dynein, axonemal, heavy chain 6"/>
    <property type="match status" value="1"/>
</dbReference>
<dbReference type="EMBL" id="CAJNOC010004446">
    <property type="protein sequence ID" value="CAF1022140.1"/>
    <property type="molecule type" value="Genomic_DNA"/>
</dbReference>
<evidence type="ECO:0000259" key="14">
    <source>
        <dbReference type="Pfam" id="PF12777"/>
    </source>
</evidence>
<evidence type="ECO:0000256" key="10">
    <source>
        <dbReference type="ARBA" id="ARBA00023175"/>
    </source>
</evidence>
<dbReference type="Gene3D" id="1.10.8.1220">
    <property type="match status" value="1"/>
</dbReference>
<evidence type="ECO:0000256" key="12">
    <source>
        <dbReference type="ARBA" id="ARBA00023273"/>
    </source>
</evidence>
<feature type="domain" description="Dynein heavy chain ATP-binding dynein motor region" evidence="16">
    <location>
        <begin position="743"/>
        <end position="964"/>
    </location>
</feature>
<keyword evidence="4" id="KW-0493">Microtubule</keyword>
<comment type="subcellular location">
    <subcellularLocation>
        <location evidence="1">Cytoplasm</location>
        <location evidence="1">Cytoskeleton</location>
        <location evidence="1">Cilium axoneme</location>
    </subcellularLocation>
</comment>
<keyword evidence="5" id="KW-0547">Nucleotide-binding</keyword>
<proteinExistence type="inferred from homology"/>
<dbReference type="GO" id="GO:0005930">
    <property type="term" value="C:axoneme"/>
    <property type="evidence" value="ECO:0007669"/>
    <property type="project" value="UniProtKB-SubCell"/>
</dbReference>
<evidence type="ECO:0000256" key="6">
    <source>
        <dbReference type="ARBA" id="ARBA00022840"/>
    </source>
</evidence>
<keyword evidence="8 13" id="KW-0175">Coiled coil</keyword>
<keyword evidence="3" id="KW-0963">Cytoplasm</keyword>
<evidence type="ECO:0000256" key="4">
    <source>
        <dbReference type="ARBA" id="ARBA00022701"/>
    </source>
</evidence>
<keyword evidence="11" id="KW-0206">Cytoskeleton</keyword>
<dbReference type="Gene3D" id="1.20.920.30">
    <property type="match status" value="1"/>
</dbReference>
<dbReference type="InterPro" id="IPR035706">
    <property type="entry name" value="AAA_9"/>
</dbReference>
<evidence type="ECO:0000256" key="7">
    <source>
        <dbReference type="ARBA" id="ARBA00023017"/>
    </source>
</evidence>
<evidence type="ECO:0000256" key="3">
    <source>
        <dbReference type="ARBA" id="ARBA00022490"/>
    </source>
</evidence>
<keyword evidence="12" id="KW-0966">Cell projection</keyword>
<evidence type="ECO:0000256" key="2">
    <source>
        <dbReference type="ARBA" id="ARBA00008887"/>
    </source>
</evidence>